<comment type="caution">
    <text evidence="1">The sequence shown here is derived from an EMBL/GenBank/DDBJ whole genome shotgun (WGS) entry which is preliminary data.</text>
</comment>
<proteinExistence type="predicted"/>
<dbReference type="EMBL" id="CAJVQB010156612">
    <property type="protein sequence ID" value="CAG8856142.1"/>
    <property type="molecule type" value="Genomic_DNA"/>
</dbReference>
<protein>
    <submittedName>
        <fullName evidence="1">37883_t:CDS:1</fullName>
    </submittedName>
</protein>
<accession>A0ABN7XLE8</accession>
<evidence type="ECO:0000313" key="1">
    <source>
        <dbReference type="EMBL" id="CAG8856142.1"/>
    </source>
</evidence>
<gene>
    <name evidence="1" type="ORF">GMARGA_LOCUS44963</name>
</gene>
<name>A0ABN7XLE8_GIGMA</name>
<feature type="non-terminal residue" evidence="1">
    <location>
        <position position="88"/>
    </location>
</feature>
<reference evidence="1 2" key="1">
    <citation type="submission" date="2021-06" db="EMBL/GenBank/DDBJ databases">
        <authorList>
            <person name="Kallberg Y."/>
            <person name="Tangrot J."/>
            <person name="Rosling A."/>
        </authorList>
    </citation>
    <scope>NUCLEOTIDE SEQUENCE [LARGE SCALE GENOMIC DNA]</scope>
    <source>
        <strain evidence="1 2">120-4 pot B 10/14</strain>
    </source>
</reference>
<dbReference type="Proteomes" id="UP000789901">
    <property type="component" value="Unassembled WGS sequence"/>
</dbReference>
<sequence>TINSNNRKILEDEDAKIETKSVSTIQSTDPHKSSSSCLLYSQVASRRRMSARIKYKQQNKDKECRQIAIFKNNLELIQEQNLTDFEIK</sequence>
<evidence type="ECO:0000313" key="2">
    <source>
        <dbReference type="Proteomes" id="UP000789901"/>
    </source>
</evidence>
<organism evidence="1 2">
    <name type="scientific">Gigaspora margarita</name>
    <dbReference type="NCBI Taxonomy" id="4874"/>
    <lineage>
        <taxon>Eukaryota</taxon>
        <taxon>Fungi</taxon>
        <taxon>Fungi incertae sedis</taxon>
        <taxon>Mucoromycota</taxon>
        <taxon>Glomeromycotina</taxon>
        <taxon>Glomeromycetes</taxon>
        <taxon>Diversisporales</taxon>
        <taxon>Gigasporaceae</taxon>
        <taxon>Gigaspora</taxon>
    </lineage>
</organism>
<keyword evidence="2" id="KW-1185">Reference proteome</keyword>
<feature type="non-terminal residue" evidence="1">
    <location>
        <position position="1"/>
    </location>
</feature>